<evidence type="ECO:0000256" key="5">
    <source>
        <dbReference type="ARBA" id="ARBA00023136"/>
    </source>
</evidence>
<feature type="domain" description="G-protein coupled receptors family 1 profile" evidence="9">
    <location>
        <begin position="26"/>
        <end position="272"/>
    </location>
</feature>
<keyword evidence="5 8" id="KW-0472">Membrane</keyword>
<gene>
    <name evidence="10" type="ORF">XAT740_LOCUS24555</name>
</gene>
<organism evidence="10 11">
    <name type="scientific">Adineta ricciae</name>
    <name type="common">Rotifer</name>
    <dbReference type="NCBI Taxonomy" id="249248"/>
    <lineage>
        <taxon>Eukaryota</taxon>
        <taxon>Metazoa</taxon>
        <taxon>Spiralia</taxon>
        <taxon>Gnathifera</taxon>
        <taxon>Rotifera</taxon>
        <taxon>Eurotatoria</taxon>
        <taxon>Bdelloidea</taxon>
        <taxon>Adinetida</taxon>
        <taxon>Adinetidae</taxon>
        <taxon>Adineta</taxon>
    </lineage>
</organism>
<dbReference type="PROSITE" id="PS50262">
    <property type="entry name" value="G_PROTEIN_RECEP_F1_2"/>
    <property type="match status" value="1"/>
</dbReference>
<feature type="transmembrane region" description="Helical" evidence="8">
    <location>
        <begin position="252"/>
        <end position="274"/>
    </location>
</feature>
<comment type="caution">
    <text evidence="10">The sequence shown here is derived from an EMBL/GenBank/DDBJ whole genome shotgun (WGS) entry which is preliminary data.</text>
</comment>
<proteinExistence type="predicted"/>
<keyword evidence="11" id="KW-1185">Reference proteome</keyword>
<dbReference type="AlphaFoldDB" id="A0A814XKK8"/>
<feature type="transmembrane region" description="Helical" evidence="8">
    <location>
        <begin position="12"/>
        <end position="35"/>
    </location>
</feature>
<evidence type="ECO:0000313" key="11">
    <source>
        <dbReference type="Proteomes" id="UP000663828"/>
    </source>
</evidence>
<dbReference type="GO" id="GO:0005886">
    <property type="term" value="C:plasma membrane"/>
    <property type="evidence" value="ECO:0007669"/>
    <property type="project" value="TreeGrafter"/>
</dbReference>
<dbReference type="GO" id="GO:0004930">
    <property type="term" value="F:G protein-coupled receptor activity"/>
    <property type="evidence" value="ECO:0007669"/>
    <property type="project" value="UniProtKB-KW"/>
</dbReference>
<keyword evidence="6" id="KW-0675">Receptor</keyword>
<dbReference type="PANTHER" id="PTHR24243:SF233">
    <property type="entry name" value="THYROTROPIN-RELEASING HORMONE RECEPTOR"/>
    <property type="match status" value="1"/>
</dbReference>
<reference evidence="10" key="1">
    <citation type="submission" date="2021-02" db="EMBL/GenBank/DDBJ databases">
        <authorList>
            <person name="Nowell W R."/>
        </authorList>
    </citation>
    <scope>NUCLEOTIDE SEQUENCE</scope>
</reference>
<evidence type="ECO:0000313" key="10">
    <source>
        <dbReference type="EMBL" id="CAF1218060.1"/>
    </source>
</evidence>
<evidence type="ECO:0000256" key="3">
    <source>
        <dbReference type="ARBA" id="ARBA00022989"/>
    </source>
</evidence>
<dbReference type="SUPFAM" id="SSF81321">
    <property type="entry name" value="Family A G protein-coupled receptor-like"/>
    <property type="match status" value="1"/>
</dbReference>
<feature type="transmembrane region" description="Helical" evidence="8">
    <location>
        <begin position="47"/>
        <end position="70"/>
    </location>
</feature>
<feature type="transmembrane region" description="Helical" evidence="8">
    <location>
        <begin position="132"/>
        <end position="149"/>
    </location>
</feature>
<comment type="subcellular location">
    <subcellularLocation>
        <location evidence="1">Membrane</location>
        <topology evidence="1">Multi-pass membrane protein</topology>
    </subcellularLocation>
</comment>
<accession>A0A814XKK8</accession>
<dbReference type="Pfam" id="PF00001">
    <property type="entry name" value="7tm_1"/>
    <property type="match status" value="1"/>
</dbReference>
<dbReference type="InterPro" id="IPR017452">
    <property type="entry name" value="GPCR_Rhodpsn_7TM"/>
</dbReference>
<feature type="transmembrane region" description="Helical" evidence="8">
    <location>
        <begin position="214"/>
        <end position="236"/>
    </location>
</feature>
<keyword evidence="3 8" id="KW-1133">Transmembrane helix</keyword>
<name>A0A814XKK8_ADIRI</name>
<evidence type="ECO:0000259" key="9">
    <source>
        <dbReference type="PROSITE" id="PS50262"/>
    </source>
</evidence>
<dbReference type="EMBL" id="CAJNOR010001907">
    <property type="protein sequence ID" value="CAF1218060.1"/>
    <property type="molecule type" value="Genomic_DNA"/>
</dbReference>
<dbReference type="Gene3D" id="1.20.1070.10">
    <property type="entry name" value="Rhodopsin 7-helix transmembrane proteins"/>
    <property type="match status" value="1"/>
</dbReference>
<dbReference type="InterPro" id="IPR000276">
    <property type="entry name" value="GPCR_Rhodpsn"/>
</dbReference>
<dbReference type="Proteomes" id="UP000663828">
    <property type="component" value="Unassembled WGS sequence"/>
</dbReference>
<keyword evidence="7" id="KW-0807">Transducer</keyword>
<feature type="transmembrane region" description="Helical" evidence="8">
    <location>
        <begin position="169"/>
        <end position="193"/>
    </location>
</feature>
<evidence type="ECO:0000256" key="6">
    <source>
        <dbReference type="ARBA" id="ARBA00023170"/>
    </source>
</evidence>
<keyword evidence="2 8" id="KW-0812">Transmembrane</keyword>
<evidence type="ECO:0000256" key="7">
    <source>
        <dbReference type="ARBA" id="ARBA00023224"/>
    </source>
</evidence>
<dbReference type="PANTHER" id="PTHR24243">
    <property type="entry name" value="G-PROTEIN COUPLED RECEPTOR"/>
    <property type="match status" value="1"/>
</dbReference>
<protein>
    <recommendedName>
        <fullName evidence="9">G-protein coupled receptors family 1 profile domain-containing protein</fullName>
    </recommendedName>
</protein>
<sequence length="304" mass="35110">MMSLSYINQQLTIYLGIFLLIIGVIGNGLNIWIFSSTSAYRRTPCTFYFLANSVDNILFIGINLISRVVSIGFNFDLTQTSVYWCRARQYFIAVFGLFSFTCACLTSIDQFLVTSRKVSLRRLSNIKWTHRIVFILIIICCLHGIPRLVFFEISSNSNTCVVTNTVYSIYITVYSLSLTSIGPTIIMIICGYLTYRNIHFIRASVDHQLVKMTLYQVLLVFITITPYGITTSYILITSSMKKDAYQLRNENFALSFVSILCYFYYCGSFYIFFISSNRFRRTMKAKLLFWQRANQIDPLPIVAF</sequence>
<evidence type="ECO:0000256" key="8">
    <source>
        <dbReference type="SAM" id="Phobius"/>
    </source>
</evidence>
<evidence type="ECO:0000256" key="1">
    <source>
        <dbReference type="ARBA" id="ARBA00004141"/>
    </source>
</evidence>
<feature type="transmembrane region" description="Helical" evidence="8">
    <location>
        <begin position="90"/>
        <end position="112"/>
    </location>
</feature>
<evidence type="ECO:0000256" key="2">
    <source>
        <dbReference type="ARBA" id="ARBA00022692"/>
    </source>
</evidence>
<evidence type="ECO:0000256" key="4">
    <source>
        <dbReference type="ARBA" id="ARBA00023040"/>
    </source>
</evidence>
<keyword evidence="4" id="KW-0297">G-protein coupled receptor</keyword>